<gene>
    <name evidence="1" type="ORF">D5086_012214</name>
</gene>
<keyword evidence="2" id="KW-1185">Reference proteome</keyword>
<accession>A0ACC4C3C8</accession>
<protein>
    <submittedName>
        <fullName evidence="1">Uncharacterized protein</fullName>
    </submittedName>
</protein>
<proteinExistence type="predicted"/>
<organism evidence="1 2">
    <name type="scientific">Populus alba</name>
    <name type="common">White poplar</name>
    <dbReference type="NCBI Taxonomy" id="43335"/>
    <lineage>
        <taxon>Eukaryota</taxon>
        <taxon>Viridiplantae</taxon>
        <taxon>Streptophyta</taxon>
        <taxon>Embryophyta</taxon>
        <taxon>Tracheophyta</taxon>
        <taxon>Spermatophyta</taxon>
        <taxon>Magnoliopsida</taxon>
        <taxon>eudicotyledons</taxon>
        <taxon>Gunneridae</taxon>
        <taxon>Pentapetalae</taxon>
        <taxon>rosids</taxon>
        <taxon>fabids</taxon>
        <taxon>Malpighiales</taxon>
        <taxon>Salicaceae</taxon>
        <taxon>Saliceae</taxon>
        <taxon>Populus</taxon>
    </lineage>
</organism>
<evidence type="ECO:0000313" key="1">
    <source>
        <dbReference type="EMBL" id="KAL3585347.1"/>
    </source>
</evidence>
<evidence type="ECO:0000313" key="2">
    <source>
        <dbReference type="Proteomes" id="UP000309997"/>
    </source>
</evidence>
<dbReference type="EMBL" id="RCHU02000006">
    <property type="protein sequence ID" value="KAL3585347.1"/>
    <property type="molecule type" value="Genomic_DNA"/>
</dbReference>
<sequence>MASRAAVFVYSAFLMMTMMINLAVQYDPRFDYTPGSFDRVPWKSIFLAIFLLFLGCVLLSLSFFIFTGHMGGEKSQAYGLLALGNHYPSCPAPLANRITLTIKDPMLRALIGSSISCDISLSFCGPVCCAVHTSSYAALGST</sequence>
<comment type="caution">
    <text evidence="1">The sequence shown here is derived from an EMBL/GenBank/DDBJ whole genome shotgun (WGS) entry which is preliminary data.</text>
</comment>
<name>A0ACC4C3C8_POPAL</name>
<dbReference type="Proteomes" id="UP000309997">
    <property type="component" value="Unassembled WGS sequence"/>
</dbReference>
<reference evidence="1 2" key="1">
    <citation type="journal article" date="2024" name="Plant Biotechnol. J.">
        <title>Genome and CRISPR/Cas9 system of a widespread forest tree (Populus alba) in the world.</title>
        <authorList>
            <person name="Liu Y.J."/>
            <person name="Jiang P.F."/>
            <person name="Han X.M."/>
            <person name="Li X.Y."/>
            <person name="Wang H.M."/>
            <person name="Wang Y.J."/>
            <person name="Wang X.X."/>
            <person name="Zeng Q.Y."/>
        </authorList>
    </citation>
    <scope>NUCLEOTIDE SEQUENCE [LARGE SCALE GENOMIC DNA]</scope>
    <source>
        <strain evidence="2">cv. PAL-ZL1</strain>
    </source>
</reference>